<dbReference type="Proteomes" id="UP000277766">
    <property type="component" value="Unassembled WGS sequence"/>
</dbReference>
<evidence type="ECO:0000313" key="1">
    <source>
        <dbReference type="EMBL" id="RTR25400.1"/>
    </source>
</evidence>
<name>A0A3S0K930_9DEIO</name>
<proteinExistence type="predicted"/>
<reference evidence="1 2" key="1">
    <citation type="submission" date="2018-12" db="EMBL/GenBank/DDBJ databases">
        <title>Deinococcus radiophilus ATCC 27603 genome sequencing and assembly.</title>
        <authorList>
            <person name="Maclea K.S."/>
            <person name="Maynard C.R."/>
        </authorList>
    </citation>
    <scope>NUCLEOTIDE SEQUENCE [LARGE SCALE GENOMIC DNA]</scope>
    <source>
        <strain evidence="1 2">ATCC 27603</strain>
    </source>
</reference>
<dbReference type="InterPro" id="IPR036390">
    <property type="entry name" value="WH_DNA-bd_sf"/>
</dbReference>
<organism evidence="1 2">
    <name type="scientific">Deinococcus radiophilus</name>
    <dbReference type="NCBI Taxonomy" id="32062"/>
    <lineage>
        <taxon>Bacteria</taxon>
        <taxon>Thermotogati</taxon>
        <taxon>Deinococcota</taxon>
        <taxon>Deinococci</taxon>
        <taxon>Deinococcales</taxon>
        <taxon>Deinococcaceae</taxon>
        <taxon>Deinococcus</taxon>
    </lineage>
</organism>
<dbReference type="OrthoDB" id="71179at2"/>
<dbReference type="RefSeq" id="WP_126352805.1">
    <property type="nucleotide sequence ID" value="NZ_CP086380.1"/>
</dbReference>
<keyword evidence="2" id="KW-1185">Reference proteome</keyword>
<gene>
    <name evidence="1" type="ORF">EJ104_10940</name>
</gene>
<sequence>MEQAYYRLNRLRELGLVTVREEPRRGGRPIKQYRAVSQRFKIPFALTTAETRAALIRQMFTPYLEEWLRSSGRTLSAHPDQTITVYLAGEHLDINQGGWERGPAVNVGTWTTLNLSPETARELQGRMLDLVAWLGRQPPGDTPYTLALLLGEGSARP</sequence>
<dbReference type="AlphaFoldDB" id="A0A3S0K930"/>
<accession>A0A3S0K930</accession>
<dbReference type="SUPFAM" id="SSF46785">
    <property type="entry name" value="Winged helix' DNA-binding domain"/>
    <property type="match status" value="1"/>
</dbReference>
<dbReference type="EMBL" id="RXPE01000028">
    <property type="protein sequence ID" value="RTR25400.1"/>
    <property type="molecule type" value="Genomic_DNA"/>
</dbReference>
<comment type="caution">
    <text evidence="1">The sequence shown here is derived from an EMBL/GenBank/DDBJ whole genome shotgun (WGS) entry which is preliminary data.</text>
</comment>
<protein>
    <submittedName>
        <fullName evidence="1">Uncharacterized protein</fullName>
    </submittedName>
</protein>
<evidence type="ECO:0000313" key="2">
    <source>
        <dbReference type="Proteomes" id="UP000277766"/>
    </source>
</evidence>